<dbReference type="AlphaFoldDB" id="A0A6L6PQ94"/>
<dbReference type="NCBIfam" id="NF040755">
    <property type="entry name" value="AgaR"/>
    <property type="match status" value="1"/>
</dbReference>
<name>A0A6L6PQ94_9BURK</name>
<evidence type="ECO:0000259" key="4">
    <source>
        <dbReference type="PROSITE" id="PS51000"/>
    </source>
</evidence>
<comment type="caution">
    <text evidence="5">The sequence shown here is derived from an EMBL/GenBank/DDBJ whole genome shotgun (WGS) entry which is preliminary data.</text>
</comment>
<dbReference type="SMART" id="SM00420">
    <property type="entry name" value="HTH_DEOR"/>
    <property type="match status" value="1"/>
</dbReference>
<dbReference type="InterPro" id="IPR037171">
    <property type="entry name" value="NagB/RpiA_transferase-like"/>
</dbReference>
<dbReference type="SUPFAM" id="SSF46785">
    <property type="entry name" value="Winged helix' DNA-binding domain"/>
    <property type="match status" value="1"/>
</dbReference>
<dbReference type="InterPro" id="IPR014036">
    <property type="entry name" value="DeoR-like_C"/>
</dbReference>
<keyword evidence="6" id="KW-1185">Reference proteome</keyword>
<dbReference type="RefSeq" id="WP_155467057.1">
    <property type="nucleotide sequence ID" value="NZ_WNKY01000044.1"/>
</dbReference>
<sequence length="270" mass="29309">MNQLNHRDGRREEILRALEMQQRVHVSRLAQRFGVSPVTIRGDLRVLEQAGLVQRQHGGATTTRGAPSGLPLDEKRSQYRERKHSIAARAMQLVRPGDKLILDAGSTTLQLAILLARTAALPDAPLPLSVFTNSLPIANELGSVQDIELLLSGGTLRKASQSLQGPQAEAGLEDYVFDKLFLGVDGCDPAFGLSTHDEAEARLNARMAAQARQVIVLADSSKFGRICLHRICDVNRVDIVVSDAALPSDMREALSQRGVEVLIAEATDNA</sequence>
<proteinExistence type="predicted"/>
<evidence type="ECO:0000256" key="3">
    <source>
        <dbReference type="SAM" id="MobiDB-lite"/>
    </source>
</evidence>
<dbReference type="Pfam" id="PF08220">
    <property type="entry name" value="HTH_DeoR"/>
    <property type="match status" value="1"/>
</dbReference>
<dbReference type="PANTHER" id="PTHR30363">
    <property type="entry name" value="HTH-TYPE TRANSCRIPTIONAL REGULATOR SRLR-RELATED"/>
    <property type="match status" value="1"/>
</dbReference>
<dbReference type="CDD" id="cd00090">
    <property type="entry name" value="HTH_ARSR"/>
    <property type="match status" value="1"/>
</dbReference>
<protein>
    <submittedName>
        <fullName evidence="5">DeoR family transcriptional regulator</fullName>
    </submittedName>
</protein>
<dbReference type="GO" id="GO:0003700">
    <property type="term" value="F:DNA-binding transcription factor activity"/>
    <property type="evidence" value="ECO:0007669"/>
    <property type="project" value="InterPro"/>
</dbReference>
<dbReference type="PANTHER" id="PTHR30363:SF44">
    <property type="entry name" value="AGA OPERON TRANSCRIPTIONAL REPRESSOR-RELATED"/>
    <property type="match status" value="1"/>
</dbReference>
<accession>A0A6L6PQ94</accession>
<dbReference type="PROSITE" id="PS51000">
    <property type="entry name" value="HTH_DEOR_2"/>
    <property type="match status" value="1"/>
</dbReference>
<dbReference type="InterPro" id="IPR047779">
    <property type="entry name" value="AgaR-like"/>
</dbReference>
<dbReference type="SUPFAM" id="SSF100950">
    <property type="entry name" value="NagB/RpiA/CoA transferase-like"/>
    <property type="match status" value="1"/>
</dbReference>
<dbReference type="InterPro" id="IPR011991">
    <property type="entry name" value="ArsR-like_HTH"/>
</dbReference>
<dbReference type="InterPro" id="IPR036388">
    <property type="entry name" value="WH-like_DNA-bd_sf"/>
</dbReference>
<dbReference type="PRINTS" id="PR00037">
    <property type="entry name" value="HTHLACR"/>
</dbReference>
<evidence type="ECO:0000313" key="6">
    <source>
        <dbReference type="Proteomes" id="UP000475582"/>
    </source>
</evidence>
<organism evidence="5 6">
    <name type="scientific">Duganella radicis</name>
    <dbReference type="NCBI Taxonomy" id="551988"/>
    <lineage>
        <taxon>Bacteria</taxon>
        <taxon>Pseudomonadati</taxon>
        <taxon>Pseudomonadota</taxon>
        <taxon>Betaproteobacteria</taxon>
        <taxon>Burkholderiales</taxon>
        <taxon>Oxalobacteraceae</taxon>
        <taxon>Telluria group</taxon>
        <taxon>Duganella</taxon>
    </lineage>
</organism>
<dbReference type="InterPro" id="IPR036390">
    <property type="entry name" value="WH_DNA-bd_sf"/>
</dbReference>
<dbReference type="Proteomes" id="UP000475582">
    <property type="component" value="Unassembled WGS sequence"/>
</dbReference>
<reference evidence="5 6" key="1">
    <citation type="submission" date="2019-11" db="EMBL/GenBank/DDBJ databases">
        <title>Type strains purchased from KCTC, JCM and DSMZ.</title>
        <authorList>
            <person name="Lu H."/>
        </authorList>
    </citation>
    <scope>NUCLEOTIDE SEQUENCE [LARGE SCALE GENOMIC DNA]</scope>
    <source>
        <strain evidence="5 6">KCTC 22382</strain>
    </source>
</reference>
<dbReference type="Gene3D" id="3.40.50.1360">
    <property type="match status" value="1"/>
</dbReference>
<keyword evidence="1" id="KW-0805">Transcription regulation</keyword>
<dbReference type="EMBL" id="WNKY01000044">
    <property type="protein sequence ID" value="MTV40969.1"/>
    <property type="molecule type" value="Genomic_DNA"/>
</dbReference>
<evidence type="ECO:0000256" key="2">
    <source>
        <dbReference type="ARBA" id="ARBA00023163"/>
    </source>
</evidence>
<feature type="domain" description="HTH deoR-type" evidence="4">
    <location>
        <begin position="7"/>
        <end position="62"/>
    </location>
</feature>
<dbReference type="InterPro" id="IPR001034">
    <property type="entry name" value="DeoR_HTH"/>
</dbReference>
<dbReference type="OrthoDB" id="9814815at2"/>
<dbReference type="Pfam" id="PF00455">
    <property type="entry name" value="DeoRC"/>
    <property type="match status" value="1"/>
</dbReference>
<feature type="region of interest" description="Disordered" evidence="3">
    <location>
        <begin position="55"/>
        <end position="76"/>
    </location>
</feature>
<evidence type="ECO:0000313" key="5">
    <source>
        <dbReference type="EMBL" id="MTV40969.1"/>
    </source>
</evidence>
<dbReference type="SMART" id="SM01134">
    <property type="entry name" value="DeoRC"/>
    <property type="match status" value="1"/>
</dbReference>
<dbReference type="Gene3D" id="1.10.10.10">
    <property type="entry name" value="Winged helix-like DNA-binding domain superfamily/Winged helix DNA-binding domain"/>
    <property type="match status" value="1"/>
</dbReference>
<keyword evidence="2" id="KW-0804">Transcription</keyword>
<dbReference type="InterPro" id="IPR050313">
    <property type="entry name" value="Carb_Metab_HTH_regulators"/>
</dbReference>
<evidence type="ECO:0000256" key="1">
    <source>
        <dbReference type="ARBA" id="ARBA00023015"/>
    </source>
</evidence>
<gene>
    <name evidence="5" type="ORF">GM676_25735</name>
</gene>